<comment type="subcellular location">
    <subcellularLocation>
        <location evidence="1">Cell membrane</location>
        <topology evidence="1">Single-pass type II membrane protein</topology>
    </subcellularLocation>
    <subcellularLocation>
        <location evidence="3">Membrane</location>
        <topology evidence="3">Single-pass type II membrane protein</topology>
    </subcellularLocation>
</comment>
<dbReference type="Gene3D" id="2.10.109.10">
    <property type="entry name" value="Umud Fragment, subunit A"/>
    <property type="match status" value="1"/>
</dbReference>
<evidence type="ECO:0000256" key="1">
    <source>
        <dbReference type="ARBA" id="ARBA00004401"/>
    </source>
</evidence>
<dbReference type="EMBL" id="NGKA01000004">
    <property type="protein sequence ID" value="RSU13986.1"/>
    <property type="molecule type" value="Genomic_DNA"/>
</dbReference>
<dbReference type="Pfam" id="PF10502">
    <property type="entry name" value="Peptidase_S26"/>
    <property type="match status" value="1"/>
</dbReference>
<keyword evidence="3" id="KW-0645">Protease</keyword>
<dbReference type="PANTHER" id="PTHR43390">
    <property type="entry name" value="SIGNAL PEPTIDASE I"/>
    <property type="match status" value="1"/>
</dbReference>
<dbReference type="PANTHER" id="PTHR43390:SF1">
    <property type="entry name" value="CHLOROPLAST PROCESSING PEPTIDASE"/>
    <property type="match status" value="1"/>
</dbReference>
<dbReference type="AlphaFoldDB" id="A0A430B0Z9"/>
<comment type="caution">
    <text evidence="5">The sequence shown here is derived from an EMBL/GenBank/DDBJ whole genome shotgun (WGS) entry which is preliminary data.</text>
</comment>
<keyword evidence="3" id="KW-0812">Transmembrane</keyword>
<keyword evidence="3" id="KW-0472">Membrane</keyword>
<dbReference type="InterPro" id="IPR019533">
    <property type="entry name" value="Peptidase_S26"/>
</dbReference>
<evidence type="ECO:0000256" key="2">
    <source>
        <dbReference type="ARBA" id="ARBA00009370"/>
    </source>
</evidence>
<dbReference type="EC" id="3.4.21.89" evidence="3"/>
<evidence type="ECO:0000259" key="4">
    <source>
        <dbReference type="Pfam" id="PF10502"/>
    </source>
</evidence>
<feature type="domain" description="Peptidase S26" evidence="4">
    <location>
        <begin position="32"/>
        <end position="174"/>
    </location>
</feature>
<reference evidence="5 6" key="1">
    <citation type="submission" date="2017-05" db="EMBL/GenBank/DDBJ databases">
        <title>Vagococcus spp. assemblies.</title>
        <authorList>
            <person name="Gulvik C.A."/>
        </authorList>
    </citation>
    <scope>NUCLEOTIDE SEQUENCE [LARGE SCALE GENOMIC DNA]</scope>
    <source>
        <strain evidence="5 6">CCUG 51432</strain>
    </source>
</reference>
<protein>
    <recommendedName>
        <fullName evidence="3">Signal peptidase I</fullName>
        <ecNumber evidence="3">3.4.21.89</ecNumber>
    </recommendedName>
</protein>
<sequence length="183" mass="20707">MSSKTAASIPQKNNNKQKTILQEIVFILFKAGLLLGIFVLLFTFVFGVVRVADASMHPSVREGDIVFFYRHEREFSIGDVIVLRSEEENQVRRIVAKPFDQVDITEMGLEVNGHPQIGLEKSYIIEQTNQFVDGVSLPLTLKEDEFFVLGDSREQSEDSRIYGPVKAADIQGGLMAVIRRRNF</sequence>
<comment type="similarity">
    <text evidence="2 3">Belongs to the peptidase S26 family.</text>
</comment>
<dbReference type="GO" id="GO:0005886">
    <property type="term" value="C:plasma membrane"/>
    <property type="evidence" value="ECO:0007669"/>
    <property type="project" value="UniProtKB-SubCell"/>
</dbReference>
<dbReference type="GO" id="GO:0009003">
    <property type="term" value="F:signal peptidase activity"/>
    <property type="evidence" value="ECO:0007669"/>
    <property type="project" value="UniProtKB-EC"/>
</dbReference>
<dbReference type="CDD" id="cd06530">
    <property type="entry name" value="S26_SPase_I"/>
    <property type="match status" value="1"/>
</dbReference>
<dbReference type="RefSeq" id="WP_126807439.1">
    <property type="nucleotide sequence ID" value="NZ_NGKA01000004.1"/>
</dbReference>
<feature type="transmembrane region" description="Helical" evidence="3">
    <location>
        <begin position="24"/>
        <end position="49"/>
    </location>
</feature>
<gene>
    <name evidence="5" type="ORF">CBF29_03620</name>
</gene>
<organism evidence="5 6">
    <name type="scientific">Vagococcus elongatus</name>
    <dbReference type="NCBI Taxonomy" id="180344"/>
    <lineage>
        <taxon>Bacteria</taxon>
        <taxon>Bacillati</taxon>
        <taxon>Bacillota</taxon>
        <taxon>Bacilli</taxon>
        <taxon>Lactobacillales</taxon>
        <taxon>Enterococcaceae</taxon>
        <taxon>Vagococcus</taxon>
    </lineage>
</organism>
<keyword evidence="3" id="KW-0378">Hydrolase</keyword>
<name>A0A430B0Z9_9ENTE</name>
<dbReference type="GO" id="GO:0004252">
    <property type="term" value="F:serine-type endopeptidase activity"/>
    <property type="evidence" value="ECO:0007669"/>
    <property type="project" value="InterPro"/>
</dbReference>
<evidence type="ECO:0000313" key="6">
    <source>
        <dbReference type="Proteomes" id="UP000287605"/>
    </source>
</evidence>
<dbReference type="NCBIfam" id="TIGR02227">
    <property type="entry name" value="sigpep_I_bact"/>
    <property type="match status" value="1"/>
</dbReference>
<dbReference type="SUPFAM" id="SSF51306">
    <property type="entry name" value="LexA/Signal peptidase"/>
    <property type="match status" value="1"/>
</dbReference>
<evidence type="ECO:0000256" key="3">
    <source>
        <dbReference type="RuleBase" id="RU362042"/>
    </source>
</evidence>
<dbReference type="GO" id="GO:0006465">
    <property type="term" value="P:signal peptide processing"/>
    <property type="evidence" value="ECO:0007669"/>
    <property type="project" value="InterPro"/>
</dbReference>
<evidence type="ECO:0000313" key="5">
    <source>
        <dbReference type="EMBL" id="RSU13986.1"/>
    </source>
</evidence>
<dbReference type="InterPro" id="IPR036286">
    <property type="entry name" value="LexA/Signal_pep-like_sf"/>
</dbReference>
<dbReference type="PRINTS" id="PR00727">
    <property type="entry name" value="LEADERPTASE"/>
</dbReference>
<comment type="catalytic activity">
    <reaction evidence="3">
        <text>Cleavage of hydrophobic, N-terminal signal or leader sequences from secreted and periplasmic proteins.</text>
        <dbReference type="EC" id="3.4.21.89"/>
    </reaction>
</comment>
<dbReference type="Proteomes" id="UP000287605">
    <property type="component" value="Unassembled WGS sequence"/>
</dbReference>
<proteinExistence type="inferred from homology"/>
<keyword evidence="6" id="KW-1185">Reference proteome</keyword>
<dbReference type="InterPro" id="IPR000223">
    <property type="entry name" value="Pept_S26A_signal_pept_1"/>
</dbReference>
<accession>A0A430B0Z9</accession>
<keyword evidence="3" id="KW-1133">Transmembrane helix</keyword>
<dbReference type="OrthoDB" id="9802919at2"/>